<reference evidence="12 13" key="1">
    <citation type="submission" date="2021-07" db="EMBL/GenBank/DDBJ databases">
        <authorList>
            <person name="So Y."/>
        </authorList>
    </citation>
    <scope>NUCLEOTIDE SEQUENCE [LARGE SCALE GENOMIC DNA]</scope>
    <source>
        <strain evidence="12 13">HJA6</strain>
    </source>
</reference>
<evidence type="ECO:0000256" key="8">
    <source>
        <dbReference type="ARBA" id="ARBA00023501"/>
    </source>
</evidence>
<evidence type="ECO:0000256" key="3">
    <source>
        <dbReference type="ARBA" id="ARBA00007185"/>
    </source>
</evidence>
<keyword evidence="6 9" id="KW-0408">Iron</keyword>
<gene>
    <name evidence="12" type="primary">acnA</name>
    <name evidence="12" type="ORF">KPL78_25685</name>
</gene>
<evidence type="ECO:0000256" key="7">
    <source>
        <dbReference type="ARBA" id="ARBA00023014"/>
    </source>
</evidence>
<dbReference type="NCBIfam" id="NF009520">
    <property type="entry name" value="PRK12881.1"/>
    <property type="match status" value="1"/>
</dbReference>
<keyword evidence="13" id="KW-1185">Reference proteome</keyword>
<accession>A0ABS7AG52</accession>
<evidence type="ECO:0000256" key="2">
    <source>
        <dbReference type="ARBA" id="ARBA00004717"/>
    </source>
</evidence>
<sequence>MTWRRPLLDGIEHVSLNAAEQEGVADFRTLPASLRVLAEDALRHGDATAAAAIAARSAEATLRFHPARILMQDSSGIPVLADLAALRDAAEDPTTVEPAIPVDIVVDHSVEVDRHGTPDAEAFNLALEFRRNDERYRFLRWAESAFRKLRVIPPGAGICHQMNLEILADVVVVRDGLAFPDSMLGTDSHSTMVNALGVLGWGVGGIEALGAMLGRAVAMRVPKVVGVMLAGRLAPGVTATDLALAMTERLRAHGVVGKIVEFDGAGLDGLSLADRATIANMAPEYGATAGFFPIDGETLRYLRLTGRAETQVALVETYAKTQGLWRADDGRAFDETLAFDLSAVEPCVAGPSRPTQRRRLTEVPASLPATPAREDTAPIVDGDIVLAAITSCTNTANPASMLRAGLLARAARQRGLTARPWVKASLQPGSRAVTDYLAEAGLLADLEALGFALVGHGCMTCMGNSGPLDPAIEAAVARDGLQVAAVLSGNRNFEGRIHPACRLSYLASPPLVIAYALAGHLRLDLTRDPIGTDAAGKPVLLSEIWPDDATVAEAEARIRPELYSSRARFAFAGPPAWRALPAATTSRFAWEAGSTFLRPSPFATGALALPSLAGDVTGARILVMLGDDVTTDHISPVSRIGRDSEAGQWLIAGGVPSDDLQSYSARRVNHDVMARGTFANIRLRNRLVPDCEGGVTRLLPQDEVMTIYAAARAYQAAGVPVVVIGGRNYGAGSARDWAAKGTRILNIRAVIAESFERIHRANLVAMGVLPLLFPPGETQLTLGLTGTEEIDLPGLREALRPDGSIEARFRDGNRSRTVRLLCAIATEEEAQDLLTGGILPGMVARFGSGAAPG</sequence>
<dbReference type="InterPro" id="IPR036008">
    <property type="entry name" value="Aconitase_4Fe-4S_dom"/>
</dbReference>
<dbReference type="GO" id="GO:0003994">
    <property type="term" value="F:aconitate hydratase activity"/>
    <property type="evidence" value="ECO:0007669"/>
    <property type="project" value="UniProtKB-EC"/>
</dbReference>
<evidence type="ECO:0000259" key="10">
    <source>
        <dbReference type="Pfam" id="PF00330"/>
    </source>
</evidence>
<proteinExistence type="inferred from homology"/>
<keyword evidence="9 12" id="KW-0456">Lyase</keyword>
<comment type="caution">
    <text evidence="12">The sequence shown here is derived from an EMBL/GenBank/DDBJ whole genome shotgun (WGS) entry which is preliminary data.</text>
</comment>
<dbReference type="InterPro" id="IPR006249">
    <property type="entry name" value="Aconitase/IRP2"/>
</dbReference>
<dbReference type="EC" id="4.2.1.3" evidence="9"/>
<evidence type="ECO:0000313" key="12">
    <source>
        <dbReference type="EMBL" id="MBW6401275.1"/>
    </source>
</evidence>
<evidence type="ECO:0000256" key="4">
    <source>
        <dbReference type="ARBA" id="ARBA00022485"/>
    </source>
</evidence>
<dbReference type="NCBIfam" id="TIGR01341">
    <property type="entry name" value="aconitase_1"/>
    <property type="match status" value="1"/>
</dbReference>
<comment type="function">
    <text evidence="9">Catalyzes the isomerization of citrate to isocitrate via cis-aconitate.</text>
</comment>
<dbReference type="Pfam" id="PF00694">
    <property type="entry name" value="Aconitase_C"/>
    <property type="match status" value="1"/>
</dbReference>
<name>A0ABS7AG52_9PROT</name>
<comment type="pathway">
    <text evidence="2">Carbohydrate metabolism; tricarboxylic acid cycle; isocitrate from oxaloacetate: step 2/2.</text>
</comment>
<dbReference type="RefSeq" id="WP_219765857.1">
    <property type="nucleotide sequence ID" value="NZ_JAHYBZ010000011.1"/>
</dbReference>
<dbReference type="Gene3D" id="6.10.190.10">
    <property type="match status" value="1"/>
</dbReference>
<evidence type="ECO:0000259" key="11">
    <source>
        <dbReference type="Pfam" id="PF00694"/>
    </source>
</evidence>
<dbReference type="SUPFAM" id="SSF52016">
    <property type="entry name" value="LeuD/IlvD-like"/>
    <property type="match status" value="1"/>
</dbReference>
<evidence type="ECO:0000256" key="1">
    <source>
        <dbReference type="ARBA" id="ARBA00001966"/>
    </source>
</evidence>
<feature type="domain" description="Aconitase A/isopropylmalate dehydratase small subunit swivel" evidence="11">
    <location>
        <begin position="653"/>
        <end position="774"/>
    </location>
</feature>
<dbReference type="PRINTS" id="PR00415">
    <property type="entry name" value="ACONITASE"/>
</dbReference>
<dbReference type="InterPro" id="IPR015928">
    <property type="entry name" value="Aconitase/3IPM_dehydase_swvl"/>
</dbReference>
<dbReference type="Proteomes" id="UP001196565">
    <property type="component" value="Unassembled WGS sequence"/>
</dbReference>
<dbReference type="Gene3D" id="3.20.19.10">
    <property type="entry name" value="Aconitase, domain 4"/>
    <property type="match status" value="1"/>
</dbReference>
<comment type="cofactor">
    <cofactor evidence="1">
        <name>[4Fe-4S] cluster</name>
        <dbReference type="ChEBI" id="CHEBI:49883"/>
    </cofactor>
</comment>
<organism evidence="12 13">
    <name type="scientific">Roseomonas alba</name>
    <dbReference type="NCBI Taxonomy" id="2846776"/>
    <lineage>
        <taxon>Bacteria</taxon>
        <taxon>Pseudomonadati</taxon>
        <taxon>Pseudomonadota</taxon>
        <taxon>Alphaproteobacteria</taxon>
        <taxon>Acetobacterales</taxon>
        <taxon>Roseomonadaceae</taxon>
        <taxon>Roseomonas</taxon>
    </lineage>
</organism>
<dbReference type="Gene3D" id="3.30.499.10">
    <property type="entry name" value="Aconitase, domain 3"/>
    <property type="match status" value="2"/>
</dbReference>
<dbReference type="InterPro" id="IPR018136">
    <property type="entry name" value="Aconitase_4Fe-4S_BS"/>
</dbReference>
<dbReference type="InterPro" id="IPR001030">
    <property type="entry name" value="Acoase/IPM_deHydtase_lsu_aba"/>
</dbReference>
<dbReference type="NCBIfam" id="NF006757">
    <property type="entry name" value="PRK09277.1"/>
    <property type="match status" value="1"/>
</dbReference>
<evidence type="ECO:0000256" key="6">
    <source>
        <dbReference type="ARBA" id="ARBA00023004"/>
    </source>
</evidence>
<dbReference type="InterPro" id="IPR015931">
    <property type="entry name" value="Acnase/IPM_dHydase_lsu_aba_1/3"/>
</dbReference>
<dbReference type="EMBL" id="JAHYBZ010000011">
    <property type="protein sequence ID" value="MBW6401275.1"/>
    <property type="molecule type" value="Genomic_DNA"/>
</dbReference>
<evidence type="ECO:0000256" key="9">
    <source>
        <dbReference type="RuleBase" id="RU361275"/>
    </source>
</evidence>
<dbReference type="PANTHER" id="PTHR11670">
    <property type="entry name" value="ACONITASE/IRON-RESPONSIVE ELEMENT FAMILY MEMBER"/>
    <property type="match status" value="1"/>
</dbReference>
<dbReference type="PROSITE" id="PS01244">
    <property type="entry name" value="ACONITASE_2"/>
    <property type="match status" value="1"/>
</dbReference>
<evidence type="ECO:0000313" key="13">
    <source>
        <dbReference type="Proteomes" id="UP001196565"/>
    </source>
</evidence>
<comment type="catalytic activity">
    <reaction evidence="8 9">
        <text>citrate = D-threo-isocitrate</text>
        <dbReference type="Rhea" id="RHEA:10336"/>
        <dbReference type="ChEBI" id="CHEBI:15562"/>
        <dbReference type="ChEBI" id="CHEBI:16947"/>
        <dbReference type="EC" id="4.2.1.3"/>
    </reaction>
</comment>
<dbReference type="Pfam" id="PF00330">
    <property type="entry name" value="Aconitase"/>
    <property type="match status" value="1"/>
</dbReference>
<evidence type="ECO:0000256" key="5">
    <source>
        <dbReference type="ARBA" id="ARBA00022723"/>
    </source>
</evidence>
<dbReference type="InterPro" id="IPR000573">
    <property type="entry name" value="AconitaseA/IPMdHydase_ssu_swvl"/>
</dbReference>
<dbReference type="SUPFAM" id="SSF53732">
    <property type="entry name" value="Aconitase iron-sulfur domain"/>
    <property type="match status" value="1"/>
</dbReference>
<comment type="similarity">
    <text evidence="3 9">Belongs to the aconitase/IPM isomerase family.</text>
</comment>
<keyword evidence="7 9" id="KW-0411">Iron-sulfur</keyword>
<keyword evidence="4 9" id="KW-0004">4Fe-4S</keyword>
<keyword evidence="5" id="KW-0479">Metal-binding</keyword>
<feature type="domain" description="Aconitase/3-isopropylmalate dehydratase large subunit alpha/beta/alpha" evidence="10">
    <location>
        <begin position="59"/>
        <end position="519"/>
    </location>
</feature>
<protein>
    <recommendedName>
        <fullName evidence="9">Aconitate hydratase</fullName>
        <shortName evidence="9">Aconitase</shortName>
        <ecNumber evidence="9">4.2.1.3</ecNumber>
    </recommendedName>
</protein>